<keyword evidence="4" id="KW-1185">Reference proteome</keyword>
<gene>
    <name evidence="3" type="ORF">HAL01_21700</name>
</gene>
<evidence type="ECO:0000313" key="3">
    <source>
        <dbReference type="EMBL" id="GEN57706.1"/>
    </source>
</evidence>
<evidence type="ECO:0000313" key="4">
    <source>
        <dbReference type="Proteomes" id="UP000321400"/>
    </source>
</evidence>
<reference evidence="3 4" key="1">
    <citation type="submission" date="2019-07" db="EMBL/GenBank/DDBJ databases">
        <title>Whole genome shotgun sequence of Halolactibacillus alkaliphilus NBRC 103919.</title>
        <authorList>
            <person name="Hosoyama A."/>
            <person name="Uohara A."/>
            <person name="Ohji S."/>
            <person name="Ichikawa N."/>
        </authorList>
    </citation>
    <scope>NUCLEOTIDE SEQUENCE [LARGE SCALE GENOMIC DNA]</scope>
    <source>
        <strain evidence="3 4">NBRC 103919</strain>
    </source>
</reference>
<feature type="transmembrane region" description="Helical" evidence="1">
    <location>
        <begin position="362"/>
        <end position="381"/>
    </location>
</feature>
<keyword evidence="1" id="KW-0472">Membrane</keyword>
<dbReference type="Proteomes" id="UP000321400">
    <property type="component" value="Unassembled WGS sequence"/>
</dbReference>
<dbReference type="PANTHER" id="PTHR34473">
    <property type="entry name" value="UPF0699 TRANSMEMBRANE PROTEIN YDBS"/>
    <property type="match status" value="1"/>
</dbReference>
<feature type="transmembrane region" description="Helical" evidence="1">
    <location>
        <begin position="46"/>
        <end position="72"/>
    </location>
</feature>
<dbReference type="STRING" id="442899.SAMN05720591_13513"/>
<dbReference type="PANTHER" id="PTHR34473:SF2">
    <property type="entry name" value="UPF0699 TRANSMEMBRANE PROTEIN YDBT"/>
    <property type="match status" value="1"/>
</dbReference>
<feature type="transmembrane region" description="Helical" evidence="1">
    <location>
        <begin position="387"/>
        <end position="406"/>
    </location>
</feature>
<dbReference type="AlphaFoldDB" id="A0A511X424"/>
<feature type="domain" description="YdbS-like PH" evidence="2">
    <location>
        <begin position="260"/>
        <end position="319"/>
    </location>
</feature>
<protein>
    <submittedName>
        <fullName evidence="3">Membrane protein</fullName>
    </submittedName>
</protein>
<evidence type="ECO:0000256" key="1">
    <source>
        <dbReference type="SAM" id="Phobius"/>
    </source>
</evidence>
<proteinExistence type="predicted"/>
<dbReference type="Pfam" id="PF03703">
    <property type="entry name" value="bPH_2"/>
    <property type="match status" value="2"/>
</dbReference>
<feature type="transmembrane region" description="Helical" evidence="1">
    <location>
        <begin position="232"/>
        <end position="256"/>
    </location>
</feature>
<accession>A0A511X424</accession>
<feature type="domain" description="YdbS-like PH" evidence="2">
    <location>
        <begin position="74"/>
        <end position="152"/>
    </location>
</feature>
<name>A0A511X424_9BACI</name>
<dbReference type="RefSeq" id="WP_170243730.1">
    <property type="nucleotide sequence ID" value="NZ_BJYE01000037.1"/>
</dbReference>
<dbReference type="PIRSF" id="PIRSF026631">
    <property type="entry name" value="UCP026631"/>
    <property type="match status" value="1"/>
</dbReference>
<keyword evidence="1" id="KW-0812">Transmembrane</keyword>
<sequence length="499" mass="58640">MNNFQRLHPLAILLYLLTLCKQSFWLIFSGVLFVGTFDFHPYLPEVLHVSSLVMIILFLLITFSLLGGLSWYRWHRFRYRIYEDAIQIVQGLLIRRDRTIKAKNIHSMNINQHIFHQVFNLAELKIETAGSDLQVDGELKAIDERFAHQLKRQFTAGLPLNEANSNELAHVNAESESGDWKVSIYRLLTAGLTTGRIGALLAVAFILPSELINLLPEGLYEKSESWVLHQPVITWMLGIMFYVSIMIAIGVISYLVTYGRFTLKREGDYLIVKHGLIEKKETQLHMNRIQAVTFKKNLLRMPFGWYGCYVDFAGGEVDEKTAGRQLLFPLVKRRELATFIQQFLPDYYAVNRTYRMTDSLGYFYRFARFTLMIVLVSGVGFYFYFRWWLVFVLFTIIALRGAYYYLDYRIKCYAIQSNVLMFHYLLKLSSCYTLVKRIHMLDFNRIESPAMRKLNLCHLKFTVMNNFLGTTFKYGWFSKKQMYEITHWYQKRKKNSGTI</sequence>
<dbReference type="EMBL" id="BJYE01000037">
    <property type="protein sequence ID" value="GEN57706.1"/>
    <property type="molecule type" value="Genomic_DNA"/>
</dbReference>
<feature type="transmembrane region" description="Helical" evidence="1">
    <location>
        <begin position="187"/>
        <end position="212"/>
    </location>
</feature>
<feature type="transmembrane region" description="Helical" evidence="1">
    <location>
        <begin position="12"/>
        <end position="34"/>
    </location>
</feature>
<comment type="caution">
    <text evidence="3">The sequence shown here is derived from an EMBL/GenBank/DDBJ whole genome shotgun (WGS) entry which is preliminary data.</text>
</comment>
<evidence type="ECO:0000259" key="2">
    <source>
        <dbReference type="Pfam" id="PF03703"/>
    </source>
</evidence>
<dbReference type="InterPro" id="IPR014529">
    <property type="entry name" value="UCP026631"/>
</dbReference>
<organism evidence="3 4">
    <name type="scientific">Halolactibacillus alkaliphilus</name>
    <dbReference type="NCBI Taxonomy" id="442899"/>
    <lineage>
        <taxon>Bacteria</taxon>
        <taxon>Bacillati</taxon>
        <taxon>Bacillota</taxon>
        <taxon>Bacilli</taxon>
        <taxon>Bacillales</taxon>
        <taxon>Bacillaceae</taxon>
        <taxon>Halolactibacillus</taxon>
    </lineage>
</organism>
<keyword evidence="1" id="KW-1133">Transmembrane helix</keyword>
<dbReference type="InterPro" id="IPR005182">
    <property type="entry name" value="YdbS-like_PH"/>
</dbReference>